<dbReference type="GO" id="GO:0006865">
    <property type="term" value="P:amino acid transport"/>
    <property type="evidence" value="ECO:0007669"/>
    <property type="project" value="InterPro"/>
</dbReference>
<evidence type="ECO:0000256" key="5">
    <source>
        <dbReference type="ARBA" id="ARBA00023136"/>
    </source>
</evidence>
<dbReference type="EMBL" id="FNON01000004">
    <property type="protein sequence ID" value="SDY17368.1"/>
    <property type="molecule type" value="Genomic_DNA"/>
</dbReference>
<feature type="transmembrane region" description="Helical" evidence="6">
    <location>
        <begin position="73"/>
        <end position="94"/>
    </location>
</feature>
<feature type="transmembrane region" description="Helical" evidence="6">
    <location>
        <begin position="40"/>
        <end position="67"/>
    </location>
</feature>
<feature type="transmembrane region" description="Helical" evidence="6">
    <location>
        <begin position="146"/>
        <end position="170"/>
    </location>
</feature>
<protein>
    <submittedName>
        <fullName evidence="7">Arginine exporter protein ArgO</fullName>
    </submittedName>
</protein>
<comment type="subcellular location">
    <subcellularLocation>
        <location evidence="1">Cell membrane</location>
        <topology evidence="1">Multi-pass membrane protein</topology>
    </subcellularLocation>
</comment>
<evidence type="ECO:0000313" key="7">
    <source>
        <dbReference type="EMBL" id="SDY17368.1"/>
    </source>
</evidence>
<gene>
    <name evidence="7" type="ORF">SAMN05421504_104761</name>
</gene>
<feature type="transmembrane region" description="Helical" evidence="6">
    <location>
        <begin position="6"/>
        <end position="28"/>
    </location>
</feature>
<dbReference type="Proteomes" id="UP000199515">
    <property type="component" value="Unassembled WGS sequence"/>
</dbReference>
<keyword evidence="5 6" id="KW-0472">Membrane</keyword>
<dbReference type="GO" id="GO:0005886">
    <property type="term" value="C:plasma membrane"/>
    <property type="evidence" value="ECO:0007669"/>
    <property type="project" value="UniProtKB-SubCell"/>
</dbReference>
<keyword evidence="8" id="KW-1185">Reference proteome</keyword>
<feature type="transmembrane region" description="Helical" evidence="6">
    <location>
        <begin position="182"/>
        <end position="200"/>
    </location>
</feature>
<evidence type="ECO:0000256" key="1">
    <source>
        <dbReference type="ARBA" id="ARBA00004651"/>
    </source>
</evidence>
<organism evidence="7 8">
    <name type="scientific">Amycolatopsis xylanica</name>
    <dbReference type="NCBI Taxonomy" id="589385"/>
    <lineage>
        <taxon>Bacteria</taxon>
        <taxon>Bacillati</taxon>
        <taxon>Actinomycetota</taxon>
        <taxon>Actinomycetes</taxon>
        <taxon>Pseudonocardiales</taxon>
        <taxon>Pseudonocardiaceae</taxon>
        <taxon>Amycolatopsis</taxon>
    </lineage>
</organism>
<evidence type="ECO:0000256" key="6">
    <source>
        <dbReference type="SAM" id="Phobius"/>
    </source>
</evidence>
<evidence type="ECO:0000256" key="3">
    <source>
        <dbReference type="ARBA" id="ARBA00022692"/>
    </source>
</evidence>
<keyword evidence="2" id="KW-1003">Cell membrane</keyword>
<evidence type="ECO:0000256" key="2">
    <source>
        <dbReference type="ARBA" id="ARBA00022475"/>
    </source>
</evidence>
<name>A0A1H3HRE7_9PSEU</name>
<dbReference type="RefSeq" id="WP_091291790.1">
    <property type="nucleotide sequence ID" value="NZ_FNON01000004.1"/>
</dbReference>
<keyword evidence="3 6" id="KW-0812">Transmembrane</keyword>
<dbReference type="AlphaFoldDB" id="A0A1H3HRE7"/>
<sequence>MTASFVAGLLAGYGIALPVGAVAAYLVALTARNSLKVGAAAALGVASADGLYALVAALGGASVAAVIQPIGGTLRIVAAVILVGLAGVGAARAIRDFKSEVDTRVVKPLTVSKAYFSLLGITVLNPATVIYFAALVMGDKAQTANATVFVIAAFLASASWQLTVACGGAVLGRLLTGHKGRLITALTSSAVIAGLAVQMVV</sequence>
<keyword evidence="4 6" id="KW-1133">Transmembrane helix</keyword>
<dbReference type="STRING" id="589385.SAMN05421504_104761"/>
<feature type="transmembrane region" description="Helical" evidence="6">
    <location>
        <begin position="115"/>
        <end position="134"/>
    </location>
</feature>
<evidence type="ECO:0000256" key="4">
    <source>
        <dbReference type="ARBA" id="ARBA00022989"/>
    </source>
</evidence>
<dbReference type="Pfam" id="PF01810">
    <property type="entry name" value="LysE"/>
    <property type="match status" value="1"/>
</dbReference>
<reference evidence="7 8" key="1">
    <citation type="submission" date="2016-10" db="EMBL/GenBank/DDBJ databases">
        <authorList>
            <person name="de Groot N.N."/>
        </authorList>
    </citation>
    <scope>NUCLEOTIDE SEQUENCE [LARGE SCALE GENOMIC DNA]</scope>
    <source>
        <strain evidence="7 8">CPCC 202699</strain>
    </source>
</reference>
<accession>A0A1H3HRE7</accession>
<dbReference type="OrthoDB" id="5149571at2"/>
<dbReference type="InterPro" id="IPR001123">
    <property type="entry name" value="LeuE-type"/>
</dbReference>
<evidence type="ECO:0000313" key="8">
    <source>
        <dbReference type="Proteomes" id="UP000199515"/>
    </source>
</evidence>
<proteinExistence type="predicted"/>